<gene>
    <name evidence="7" type="ORF">MHY01S_11150</name>
</gene>
<feature type="transmembrane region" description="Helical" evidence="5">
    <location>
        <begin position="336"/>
        <end position="357"/>
    </location>
</feature>
<dbReference type="PROSITE" id="PS50850">
    <property type="entry name" value="MFS"/>
    <property type="match status" value="1"/>
</dbReference>
<dbReference type="InterPro" id="IPR011701">
    <property type="entry name" value="MFS"/>
</dbReference>
<dbReference type="InterPro" id="IPR020846">
    <property type="entry name" value="MFS_dom"/>
</dbReference>
<sequence length="402" mass="42699">MILRSLFLTRQSAYALGVLPFLLSWLHATNDLFGAFLTPLLPKLQTAFGVSYGAVSLLVALQSLTGSLLQPLAGLVADRYDRRVLAALGPLLMALGGGLLGFFPNLWVAGVVLALSGLGSALFHSAGAALVGQYADPARRGFWMSFFGTGGYVGISLGPIVSLTAVNQGGLQTLAWLIPLALVPAFLLLRQAPPTRLQTKPSSFSDLQRVFRGHVARLWAVSTLRSVVFMSFSTTIPFWFAQRGISDAQVALTLSIYSISATVGAFLGGTLSDRLGRRNVLVSTMLFAIPLYIALLVVPPENWFYVALLAVTGALMNAGVPVAVTMAQEHEPRQMATVSGLLMGFTWGFAGLLYGAVGPIIERFGVLESLSVLGLLLIPALTLSLAVREARPDLDRAVRGGS</sequence>
<evidence type="ECO:0000313" key="8">
    <source>
        <dbReference type="Proteomes" id="UP000321197"/>
    </source>
</evidence>
<evidence type="ECO:0000259" key="6">
    <source>
        <dbReference type="PROSITE" id="PS50850"/>
    </source>
</evidence>
<evidence type="ECO:0000256" key="1">
    <source>
        <dbReference type="ARBA" id="ARBA00004141"/>
    </source>
</evidence>
<keyword evidence="2 5" id="KW-0812">Transmembrane</keyword>
<dbReference type="PANTHER" id="PTHR43129">
    <property type="entry name" value="FOSMIDOMYCIN RESISTANCE PROTEIN"/>
    <property type="match status" value="1"/>
</dbReference>
<dbReference type="Pfam" id="PF07690">
    <property type="entry name" value="MFS_1"/>
    <property type="match status" value="1"/>
</dbReference>
<dbReference type="SUPFAM" id="SSF103473">
    <property type="entry name" value="MFS general substrate transporter"/>
    <property type="match status" value="1"/>
</dbReference>
<feature type="transmembrane region" description="Helical" evidence="5">
    <location>
        <begin position="12"/>
        <end position="28"/>
    </location>
</feature>
<feature type="transmembrane region" description="Helical" evidence="5">
    <location>
        <begin position="48"/>
        <end position="72"/>
    </location>
</feature>
<evidence type="ECO:0000256" key="2">
    <source>
        <dbReference type="ARBA" id="ARBA00022692"/>
    </source>
</evidence>
<feature type="transmembrane region" description="Helical" evidence="5">
    <location>
        <begin position="304"/>
        <end position="324"/>
    </location>
</feature>
<dbReference type="InterPro" id="IPR036259">
    <property type="entry name" value="MFS_trans_sf"/>
</dbReference>
<feature type="transmembrane region" description="Helical" evidence="5">
    <location>
        <begin position="84"/>
        <end position="103"/>
    </location>
</feature>
<accession>A0A511QZZ4</accession>
<dbReference type="GO" id="GO:0022857">
    <property type="term" value="F:transmembrane transporter activity"/>
    <property type="evidence" value="ECO:0007669"/>
    <property type="project" value="InterPro"/>
</dbReference>
<evidence type="ECO:0000256" key="3">
    <source>
        <dbReference type="ARBA" id="ARBA00022989"/>
    </source>
</evidence>
<dbReference type="AlphaFoldDB" id="A0A511QZZ4"/>
<comment type="subcellular location">
    <subcellularLocation>
        <location evidence="1">Membrane</location>
        <topology evidence="1">Multi-pass membrane protein</topology>
    </subcellularLocation>
</comment>
<feature type="transmembrane region" description="Helical" evidence="5">
    <location>
        <begin position="248"/>
        <end position="268"/>
    </location>
</feature>
<dbReference type="Gene3D" id="1.20.1250.20">
    <property type="entry name" value="MFS general substrate transporter like domains"/>
    <property type="match status" value="2"/>
</dbReference>
<feature type="transmembrane region" description="Helical" evidence="5">
    <location>
        <begin position="369"/>
        <end position="387"/>
    </location>
</feature>
<feature type="transmembrane region" description="Helical" evidence="5">
    <location>
        <begin position="218"/>
        <end position="242"/>
    </location>
</feature>
<feature type="domain" description="Major facilitator superfamily (MFS) profile" evidence="6">
    <location>
        <begin position="1"/>
        <end position="392"/>
    </location>
</feature>
<dbReference type="PANTHER" id="PTHR43129:SF1">
    <property type="entry name" value="FOSMIDOMYCIN RESISTANCE PROTEIN"/>
    <property type="match status" value="1"/>
</dbReference>
<feature type="transmembrane region" description="Helical" evidence="5">
    <location>
        <begin position="280"/>
        <end position="298"/>
    </location>
</feature>
<feature type="transmembrane region" description="Helical" evidence="5">
    <location>
        <begin position="109"/>
        <end position="131"/>
    </location>
</feature>
<comment type="caution">
    <text evidence="7">The sequence shown here is derived from an EMBL/GenBank/DDBJ whole genome shotgun (WGS) entry which is preliminary data.</text>
</comment>
<reference evidence="7 8" key="1">
    <citation type="submission" date="2019-07" db="EMBL/GenBank/DDBJ databases">
        <title>Whole genome shotgun sequence of Meiothermus hypogaeus NBRC 106114.</title>
        <authorList>
            <person name="Hosoyama A."/>
            <person name="Uohara A."/>
            <person name="Ohji S."/>
            <person name="Ichikawa N."/>
        </authorList>
    </citation>
    <scope>NUCLEOTIDE SEQUENCE [LARGE SCALE GENOMIC DNA]</scope>
    <source>
        <strain evidence="7 8">NBRC 106114</strain>
    </source>
</reference>
<keyword evidence="4 5" id="KW-0472">Membrane</keyword>
<feature type="transmembrane region" description="Helical" evidence="5">
    <location>
        <begin position="171"/>
        <end position="189"/>
    </location>
</feature>
<dbReference type="PROSITE" id="PS00216">
    <property type="entry name" value="SUGAR_TRANSPORT_1"/>
    <property type="match status" value="1"/>
</dbReference>
<dbReference type="GO" id="GO:0005886">
    <property type="term" value="C:plasma membrane"/>
    <property type="evidence" value="ECO:0007669"/>
    <property type="project" value="TreeGrafter"/>
</dbReference>
<name>A0A511QZZ4_9DEIN</name>
<dbReference type="InterPro" id="IPR005829">
    <property type="entry name" value="Sugar_transporter_CS"/>
</dbReference>
<protein>
    <submittedName>
        <fullName evidence="7">MFS transporter</fullName>
    </submittedName>
</protein>
<evidence type="ECO:0000256" key="4">
    <source>
        <dbReference type="ARBA" id="ARBA00023136"/>
    </source>
</evidence>
<dbReference type="EMBL" id="BJXL01000026">
    <property type="protein sequence ID" value="GEM82949.1"/>
    <property type="molecule type" value="Genomic_DNA"/>
</dbReference>
<keyword evidence="3 5" id="KW-1133">Transmembrane helix</keyword>
<dbReference type="Proteomes" id="UP000321197">
    <property type="component" value="Unassembled WGS sequence"/>
</dbReference>
<evidence type="ECO:0000256" key="5">
    <source>
        <dbReference type="SAM" id="Phobius"/>
    </source>
</evidence>
<dbReference type="CDD" id="cd17478">
    <property type="entry name" value="MFS_FsR"/>
    <property type="match status" value="1"/>
</dbReference>
<proteinExistence type="predicted"/>
<organism evidence="7 8">
    <name type="scientific">Meiothermus hypogaeus NBRC 106114</name>
    <dbReference type="NCBI Taxonomy" id="1227553"/>
    <lineage>
        <taxon>Bacteria</taxon>
        <taxon>Thermotogati</taxon>
        <taxon>Deinococcota</taxon>
        <taxon>Deinococci</taxon>
        <taxon>Thermales</taxon>
        <taxon>Thermaceae</taxon>
        <taxon>Meiothermus</taxon>
    </lineage>
</organism>
<evidence type="ECO:0000313" key="7">
    <source>
        <dbReference type="EMBL" id="GEM82949.1"/>
    </source>
</evidence>
<feature type="transmembrane region" description="Helical" evidence="5">
    <location>
        <begin position="143"/>
        <end position="165"/>
    </location>
</feature>